<keyword evidence="1" id="KW-0175">Coiled coil</keyword>
<feature type="coiled-coil region" evidence="1">
    <location>
        <begin position="3"/>
        <end position="30"/>
    </location>
</feature>
<dbReference type="EMBL" id="CP019980">
    <property type="protein sequence ID" value="AVK96682.1"/>
    <property type="molecule type" value="Genomic_DNA"/>
</dbReference>
<evidence type="ECO:0000313" key="4">
    <source>
        <dbReference type="Proteomes" id="UP000238825"/>
    </source>
</evidence>
<keyword evidence="3" id="KW-0378">Hydrolase</keyword>
<feature type="domain" description="Restriction endonuclease type I HsdR N-terminal" evidence="2">
    <location>
        <begin position="63"/>
        <end position="128"/>
    </location>
</feature>
<evidence type="ECO:0000313" key="3">
    <source>
        <dbReference type="EMBL" id="AVK96682.1"/>
    </source>
</evidence>
<protein>
    <submittedName>
        <fullName evidence="3">Endonuclease</fullName>
    </submittedName>
</protein>
<organism evidence="3 4">
    <name type="scientific">Lysinibacillus sphaericus</name>
    <name type="common">Bacillus sphaericus</name>
    <dbReference type="NCBI Taxonomy" id="1421"/>
    <lineage>
        <taxon>Bacteria</taxon>
        <taxon>Bacillati</taxon>
        <taxon>Bacillota</taxon>
        <taxon>Bacilli</taxon>
        <taxon>Bacillales</taxon>
        <taxon>Bacillaceae</taxon>
        <taxon>Lysinibacillus</taxon>
    </lineage>
</organism>
<dbReference type="GO" id="GO:0009035">
    <property type="term" value="F:type I site-specific deoxyribonuclease activity"/>
    <property type="evidence" value="ECO:0007669"/>
    <property type="project" value="UniProtKB-EC"/>
</dbReference>
<dbReference type="Pfam" id="PF04313">
    <property type="entry name" value="HSDR_N"/>
    <property type="match status" value="1"/>
</dbReference>
<name>A0A2S0JZW7_LYSSH</name>
<accession>A0A2S0JZW7</accession>
<dbReference type="GO" id="GO:0009307">
    <property type="term" value="P:DNA restriction-modification system"/>
    <property type="evidence" value="ECO:0007669"/>
    <property type="project" value="UniProtKB-KW"/>
</dbReference>
<dbReference type="GO" id="GO:0003677">
    <property type="term" value="F:DNA binding"/>
    <property type="evidence" value="ECO:0007669"/>
    <property type="project" value="UniProtKB-KW"/>
</dbReference>
<dbReference type="GO" id="GO:0005524">
    <property type="term" value="F:ATP binding"/>
    <property type="evidence" value="ECO:0007669"/>
    <property type="project" value="UniProtKB-KW"/>
</dbReference>
<keyword evidence="3" id="KW-0255">Endonuclease</keyword>
<evidence type="ECO:0000259" key="2">
    <source>
        <dbReference type="Pfam" id="PF04313"/>
    </source>
</evidence>
<proteinExistence type="predicted"/>
<evidence type="ECO:0000256" key="1">
    <source>
        <dbReference type="SAM" id="Coils"/>
    </source>
</evidence>
<gene>
    <name evidence="3" type="ORF">LS41612_10600</name>
</gene>
<dbReference type="Proteomes" id="UP000238825">
    <property type="component" value="Chromosome"/>
</dbReference>
<dbReference type="InterPro" id="IPR017035">
    <property type="entry name" value="UCP035009_HsdR_All3000-type"/>
</dbReference>
<keyword evidence="3" id="KW-0540">Nuclease</keyword>
<dbReference type="AlphaFoldDB" id="A0A2S0JZW7"/>
<sequence>MHMEQFVEQLKNLAKRIDSLKDSISTEEATKTAIVMPFFQILGYDIFNPLEFSPEFTADVGIKKGEKVDYAILSDGAPMILIECKSIAENLTKHDSQLFRYFGTTSAKFGILTNGIVYKFFTDLEEPNKMDTTPFFTFNILELRDIHIQEIAKFRKETFDLENISSTASDLKYLNALKSYLSVQFDTPDEEFVKFLVHQIYDGLKTKNALEKFTPIISKGLKQIVNEKVNDKLNAALKSTGDSKVRVTLPDPNNEETKEEPVKDDGIVTTPEELESYSIVKVILKDAIAPERVFYRDNRSYFNIIIDNNIRRWIIRVFFEKNRNFIVLNDAATDKERTVLDFVHPIDLLNYSEQILNTVQDYVEVTN</sequence>
<dbReference type="PIRSF" id="PIRSF035009">
    <property type="entry name" value="UCP035009_HSDR_N"/>
    <property type="match status" value="1"/>
</dbReference>
<reference evidence="3 4" key="1">
    <citation type="submission" date="2017-03" db="EMBL/GenBank/DDBJ databases">
        <title>The whole genome sequencing and assembly of Lysinibacillus sphaericus DSM 28T strain.</title>
        <authorList>
            <person name="Lee Y.-J."/>
            <person name="Yi H."/>
            <person name="Bahn Y.-S."/>
            <person name="Kim J.F."/>
            <person name="Lee D.-W."/>
        </authorList>
    </citation>
    <scope>NUCLEOTIDE SEQUENCE [LARGE SCALE GENOMIC DNA]</scope>
    <source>
        <strain evidence="3 4">DSM 28</strain>
    </source>
</reference>
<dbReference type="InterPro" id="IPR007409">
    <property type="entry name" value="Restrct_endonuc_type1_HsdR_N"/>
</dbReference>